<dbReference type="AlphaFoldDB" id="A0A5J9V8K2"/>
<reference evidence="2 3" key="1">
    <citation type="journal article" date="2019" name="Sci. Rep.">
        <title>A high-quality genome of Eragrostis curvula grass provides insights into Poaceae evolution and supports new strategies to enhance forage quality.</title>
        <authorList>
            <person name="Carballo J."/>
            <person name="Santos B.A.C.M."/>
            <person name="Zappacosta D."/>
            <person name="Garbus I."/>
            <person name="Selva J.P."/>
            <person name="Gallo C.A."/>
            <person name="Diaz A."/>
            <person name="Albertini E."/>
            <person name="Caccamo M."/>
            <person name="Echenique V."/>
        </authorList>
    </citation>
    <scope>NUCLEOTIDE SEQUENCE [LARGE SCALE GENOMIC DNA]</scope>
    <source>
        <strain evidence="3">cv. Victoria</strain>
        <tissue evidence="2">Leaf</tissue>
    </source>
</reference>
<organism evidence="2 3">
    <name type="scientific">Eragrostis curvula</name>
    <name type="common">weeping love grass</name>
    <dbReference type="NCBI Taxonomy" id="38414"/>
    <lineage>
        <taxon>Eukaryota</taxon>
        <taxon>Viridiplantae</taxon>
        <taxon>Streptophyta</taxon>
        <taxon>Embryophyta</taxon>
        <taxon>Tracheophyta</taxon>
        <taxon>Spermatophyta</taxon>
        <taxon>Magnoliopsida</taxon>
        <taxon>Liliopsida</taxon>
        <taxon>Poales</taxon>
        <taxon>Poaceae</taxon>
        <taxon>PACMAD clade</taxon>
        <taxon>Chloridoideae</taxon>
        <taxon>Eragrostideae</taxon>
        <taxon>Eragrostidinae</taxon>
        <taxon>Eragrostis</taxon>
    </lineage>
</organism>
<feature type="region of interest" description="Disordered" evidence="1">
    <location>
        <begin position="42"/>
        <end position="65"/>
    </location>
</feature>
<protein>
    <submittedName>
        <fullName evidence="2">Uncharacterized protein</fullName>
    </submittedName>
</protein>
<feature type="non-terminal residue" evidence="2">
    <location>
        <position position="1"/>
    </location>
</feature>
<evidence type="ECO:0000313" key="3">
    <source>
        <dbReference type="Proteomes" id="UP000324897"/>
    </source>
</evidence>
<accession>A0A5J9V8K2</accession>
<dbReference type="Proteomes" id="UP000324897">
    <property type="component" value="Chromosome 1"/>
</dbReference>
<dbReference type="EMBL" id="RWGY01000011">
    <property type="protein sequence ID" value="TVU32295.1"/>
    <property type="molecule type" value="Genomic_DNA"/>
</dbReference>
<gene>
    <name evidence="2" type="ORF">EJB05_24020</name>
</gene>
<sequence>MAGVKARIWKERLLGKTRPRRRLPAVRIFGWSPQGSCLSSLHTISAEHPRRSSSFPRPRTERRAL</sequence>
<proteinExistence type="predicted"/>
<dbReference type="Gramene" id="TVU32295">
    <property type="protein sequence ID" value="TVU32295"/>
    <property type="gene ID" value="EJB05_24020"/>
</dbReference>
<name>A0A5J9V8K2_9POAL</name>
<evidence type="ECO:0000313" key="2">
    <source>
        <dbReference type="EMBL" id="TVU32295.1"/>
    </source>
</evidence>
<comment type="caution">
    <text evidence="2">The sequence shown here is derived from an EMBL/GenBank/DDBJ whole genome shotgun (WGS) entry which is preliminary data.</text>
</comment>
<evidence type="ECO:0000256" key="1">
    <source>
        <dbReference type="SAM" id="MobiDB-lite"/>
    </source>
</evidence>
<keyword evidence="3" id="KW-1185">Reference proteome</keyword>